<evidence type="ECO:0000313" key="1">
    <source>
        <dbReference type="EMBL" id="GBM56790.1"/>
    </source>
</evidence>
<reference evidence="1 2" key="1">
    <citation type="journal article" date="2019" name="Sci. Rep.">
        <title>Orb-weaving spider Araneus ventricosus genome elucidates the spidroin gene catalogue.</title>
        <authorList>
            <person name="Kono N."/>
            <person name="Nakamura H."/>
            <person name="Ohtoshi R."/>
            <person name="Moran D.A.P."/>
            <person name="Shinohara A."/>
            <person name="Yoshida Y."/>
            <person name="Fujiwara M."/>
            <person name="Mori M."/>
            <person name="Tomita M."/>
            <person name="Arakawa K."/>
        </authorList>
    </citation>
    <scope>NUCLEOTIDE SEQUENCE [LARGE SCALE GENOMIC DNA]</scope>
</reference>
<dbReference type="AlphaFoldDB" id="A0A4Y2GSR2"/>
<evidence type="ECO:0000313" key="2">
    <source>
        <dbReference type="Proteomes" id="UP000499080"/>
    </source>
</evidence>
<name>A0A4Y2GSR2_ARAVE</name>
<organism evidence="1 2">
    <name type="scientific">Araneus ventricosus</name>
    <name type="common">Orbweaver spider</name>
    <name type="synonym">Epeira ventricosa</name>
    <dbReference type="NCBI Taxonomy" id="182803"/>
    <lineage>
        <taxon>Eukaryota</taxon>
        <taxon>Metazoa</taxon>
        <taxon>Ecdysozoa</taxon>
        <taxon>Arthropoda</taxon>
        <taxon>Chelicerata</taxon>
        <taxon>Arachnida</taxon>
        <taxon>Araneae</taxon>
        <taxon>Araneomorphae</taxon>
        <taxon>Entelegynae</taxon>
        <taxon>Araneoidea</taxon>
        <taxon>Araneidae</taxon>
        <taxon>Araneus</taxon>
    </lineage>
</organism>
<dbReference type="Proteomes" id="UP000499080">
    <property type="component" value="Unassembled WGS sequence"/>
</dbReference>
<dbReference type="EMBL" id="BGPR01001564">
    <property type="protein sequence ID" value="GBM56790.1"/>
    <property type="molecule type" value="Genomic_DNA"/>
</dbReference>
<gene>
    <name evidence="1" type="ORF">AVEN_38355_1</name>
</gene>
<comment type="caution">
    <text evidence="1">The sequence shown here is derived from an EMBL/GenBank/DDBJ whole genome shotgun (WGS) entry which is preliminary data.</text>
</comment>
<protein>
    <submittedName>
        <fullName evidence="1">Uncharacterized protein</fullName>
    </submittedName>
</protein>
<keyword evidence="2" id="KW-1185">Reference proteome</keyword>
<sequence length="88" mass="9697">MLTPISKTNATHLHHAGFAQNKALPMLIIGYKHPIWTFRRTIASPNPAPPSFDPPRGGKSTMTITYGIRILQKKPVTMCFGALVQLSL</sequence>
<accession>A0A4Y2GSR2</accession>
<proteinExistence type="predicted"/>